<dbReference type="AlphaFoldDB" id="A0A366AVX2"/>
<dbReference type="Proteomes" id="UP000253676">
    <property type="component" value="Unassembled WGS sequence"/>
</dbReference>
<accession>A0A366AVX2</accession>
<reference evidence="1 2" key="1">
    <citation type="submission" date="2018-07" db="EMBL/GenBank/DDBJ databases">
        <title>Complete genome sequence of Flavobacterium psychrolimnae LMG 22018.</title>
        <authorList>
            <person name="Kim D.-U."/>
        </authorList>
    </citation>
    <scope>NUCLEOTIDE SEQUENCE [LARGE SCALE GENOMIC DNA]</scope>
    <source>
        <strain evidence="1 2">LMG 22018</strain>
    </source>
</reference>
<keyword evidence="2" id="KW-1185">Reference proteome</keyword>
<gene>
    <name evidence="1" type="ORF">DR980_15405</name>
</gene>
<organism evidence="1 2">
    <name type="scientific">Flavobacterium psychrolimnae</name>
    <dbReference type="NCBI Taxonomy" id="249351"/>
    <lineage>
        <taxon>Bacteria</taxon>
        <taxon>Pseudomonadati</taxon>
        <taxon>Bacteroidota</taxon>
        <taxon>Flavobacteriia</taxon>
        <taxon>Flavobacteriales</taxon>
        <taxon>Flavobacteriaceae</taxon>
        <taxon>Flavobacterium</taxon>
    </lineage>
</organism>
<dbReference type="OrthoDB" id="680899at2"/>
<sequence>MKNQQVFKLIDGVFTPVEAGKVLTALINSKINHHNLEDFSNHIRFNNDITHSKKRVVELNEAKEKIKNLVEVAEANGLNLVVNSTIEISFKE</sequence>
<dbReference type="RefSeq" id="WP_099715206.1">
    <property type="nucleotide sequence ID" value="NZ_QNUX01000018.1"/>
</dbReference>
<evidence type="ECO:0000313" key="2">
    <source>
        <dbReference type="Proteomes" id="UP000253676"/>
    </source>
</evidence>
<protein>
    <submittedName>
        <fullName evidence="1">Uncharacterized protein</fullName>
    </submittedName>
</protein>
<proteinExistence type="predicted"/>
<name>A0A366AVX2_9FLAO</name>
<dbReference type="EMBL" id="QNUX01000018">
    <property type="protein sequence ID" value="RBN49029.1"/>
    <property type="molecule type" value="Genomic_DNA"/>
</dbReference>
<comment type="caution">
    <text evidence="1">The sequence shown here is derived from an EMBL/GenBank/DDBJ whole genome shotgun (WGS) entry which is preliminary data.</text>
</comment>
<evidence type="ECO:0000313" key="1">
    <source>
        <dbReference type="EMBL" id="RBN49029.1"/>
    </source>
</evidence>